<gene>
    <name evidence="2" type="ORF">HLUCCX14_12790</name>
</gene>
<protein>
    <recommendedName>
        <fullName evidence="4">Organic solvent ABC transporter permease</fullName>
    </recommendedName>
</protein>
<dbReference type="PATRIC" id="fig|1305731.5.peg.1034"/>
<dbReference type="PROSITE" id="PS51257">
    <property type="entry name" value="PROKAR_LIPOPROTEIN"/>
    <property type="match status" value="1"/>
</dbReference>
<evidence type="ECO:0000313" key="2">
    <source>
        <dbReference type="EMBL" id="KPQ27903.1"/>
    </source>
</evidence>
<name>A0A0P8CWI2_9GAMM</name>
<feature type="region of interest" description="Disordered" evidence="1">
    <location>
        <begin position="210"/>
        <end position="231"/>
    </location>
</feature>
<organism evidence="2 3">
    <name type="scientific">Marinobacter excellens HL-55</name>
    <dbReference type="NCBI Taxonomy" id="1305731"/>
    <lineage>
        <taxon>Bacteria</taxon>
        <taxon>Pseudomonadati</taxon>
        <taxon>Pseudomonadota</taxon>
        <taxon>Gammaproteobacteria</taxon>
        <taxon>Pseudomonadales</taxon>
        <taxon>Marinobacteraceae</taxon>
        <taxon>Marinobacter</taxon>
    </lineage>
</organism>
<proteinExistence type="predicted"/>
<sequence length="372" mass="41798">MRFAHLTRLCLPFAAAFLVTGCLDDGGSSGGDDTNSGRIHYLGVSGLSYQTASQSGTTDGQGRFRYYPGETLSLRVGNLPIIEDVSAQEYVTFLEFLPETREPLQSPGVDDEALRDHRLIEEQQFGNTTLLNMTRFLMALNWSQFVAEDQGIDIRPRVITQLNAALSDPNLPDSIDFTVNQADFTAEDSPVNRLLAAICFYPEDNVLCSEPPTDDEINSAPPRPENDEDIDPEVTYSEDLESLRDRILQAVRQIEDADNERARTYLRRELNAISREVARRYFLADHKANHPASDTTIKTIQIRRIGGAPSLAQLEAISKREQDVVIHSWDWQDADVDYFVAGSAGGESELLINFRPANTYRWVRKQIRVIID</sequence>
<reference evidence="2 3" key="1">
    <citation type="submission" date="2015-09" db="EMBL/GenBank/DDBJ databases">
        <title>Identification and resolution of microdiversity through metagenomic sequencing of parallel consortia.</title>
        <authorList>
            <person name="Nelson W.C."/>
            <person name="Romine M.F."/>
            <person name="Lindemann S.R."/>
        </authorList>
    </citation>
    <scope>NUCLEOTIDE SEQUENCE [LARGE SCALE GENOMIC DNA]</scope>
    <source>
        <strain evidence="2">HL-55</strain>
    </source>
</reference>
<evidence type="ECO:0000256" key="1">
    <source>
        <dbReference type="SAM" id="MobiDB-lite"/>
    </source>
</evidence>
<dbReference type="AlphaFoldDB" id="A0A0P8CWI2"/>
<evidence type="ECO:0000313" key="3">
    <source>
        <dbReference type="Proteomes" id="UP000050416"/>
    </source>
</evidence>
<dbReference type="STRING" id="1305731.GCA_000934705_00998"/>
<comment type="caution">
    <text evidence="2">The sequence shown here is derived from an EMBL/GenBank/DDBJ whole genome shotgun (WGS) entry which is preliminary data.</text>
</comment>
<dbReference type="Proteomes" id="UP000050416">
    <property type="component" value="Unassembled WGS sequence"/>
</dbReference>
<accession>A0A0P8CWI2</accession>
<evidence type="ECO:0008006" key="4">
    <source>
        <dbReference type="Google" id="ProtNLM"/>
    </source>
</evidence>
<dbReference type="OrthoDB" id="5592990at2"/>
<dbReference type="EMBL" id="LJZQ01000021">
    <property type="protein sequence ID" value="KPQ27903.1"/>
    <property type="molecule type" value="Genomic_DNA"/>
</dbReference>